<gene>
    <name evidence="2" type="ORF">Z518_07163</name>
</gene>
<dbReference type="GeneID" id="25295234"/>
<dbReference type="CDD" id="cd05289">
    <property type="entry name" value="MDR_like_2"/>
    <property type="match status" value="1"/>
</dbReference>
<dbReference type="InterPro" id="IPR011032">
    <property type="entry name" value="GroES-like_sf"/>
</dbReference>
<dbReference type="HOGENOM" id="CLU_026673_3_3_1"/>
<dbReference type="Gene3D" id="3.40.50.720">
    <property type="entry name" value="NAD(P)-binding Rossmann-like Domain"/>
    <property type="match status" value="1"/>
</dbReference>
<keyword evidence="3" id="KW-1185">Reference proteome</keyword>
<dbReference type="InterPro" id="IPR020843">
    <property type="entry name" value="ER"/>
</dbReference>
<dbReference type="EMBL" id="KN847479">
    <property type="protein sequence ID" value="KIX03610.1"/>
    <property type="molecule type" value="Genomic_DNA"/>
</dbReference>
<dbReference type="PANTHER" id="PTHR11695">
    <property type="entry name" value="ALCOHOL DEHYDROGENASE RELATED"/>
    <property type="match status" value="1"/>
</dbReference>
<dbReference type="InterPro" id="IPR036291">
    <property type="entry name" value="NAD(P)-bd_dom_sf"/>
</dbReference>
<dbReference type="STRING" id="1442369.A0A0D2J3Q6"/>
<sequence>MGHEGNGKIPFTMRSLATEKYCKPDEYRLLPLPVPQITGKDEILIKVHAASVNPIDVKVASGLAKMILSTKFPHKLGYDVSGTIAAVGEGVASSCPELKPGVEVYSRVPEECRGTASEYALSTVSATAVKPTSLSHIEAASVPLATLTTLQALDIANKNLDGGLKGKTVYIPGGLSATGSMAIQLAKNVFGVAKVITTVSTSKVVKVAELLGKDAADQIIDYTMEDPTKIITPGSVEFMYNTMNQGTTCLHLMKKGGVIVSISGAAFGPELKEIAPDMAFSLRWIMNTIGAFIQYRSQRYGVKYLRLYMRPSADDLNRLSQWFDQGLIKTVVGRVAELDDVEDVQKGCQEVFSGKGGVGKFVIEVHKPEKSSQETVRS</sequence>
<dbReference type="Proteomes" id="UP000053617">
    <property type="component" value="Unassembled WGS sequence"/>
</dbReference>
<dbReference type="SMART" id="SM00829">
    <property type="entry name" value="PKS_ER"/>
    <property type="match status" value="1"/>
</dbReference>
<dbReference type="InterPro" id="IPR013154">
    <property type="entry name" value="ADH-like_N"/>
</dbReference>
<accession>A0A0D2J3Q6</accession>
<evidence type="ECO:0000313" key="2">
    <source>
        <dbReference type="EMBL" id="KIX03610.1"/>
    </source>
</evidence>
<organism evidence="2 3">
    <name type="scientific">Rhinocladiella mackenziei CBS 650.93</name>
    <dbReference type="NCBI Taxonomy" id="1442369"/>
    <lineage>
        <taxon>Eukaryota</taxon>
        <taxon>Fungi</taxon>
        <taxon>Dikarya</taxon>
        <taxon>Ascomycota</taxon>
        <taxon>Pezizomycotina</taxon>
        <taxon>Eurotiomycetes</taxon>
        <taxon>Chaetothyriomycetidae</taxon>
        <taxon>Chaetothyriales</taxon>
        <taxon>Herpotrichiellaceae</taxon>
        <taxon>Rhinocladiella</taxon>
    </lineage>
</organism>
<dbReference type="Gene3D" id="3.90.180.10">
    <property type="entry name" value="Medium-chain alcohol dehydrogenases, catalytic domain"/>
    <property type="match status" value="1"/>
</dbReference>
<dbReference type="SUPFAM" id="SSF51735">
    <property type="entry name" value="NAD(P)-binding Rossmann-fold domains"/>
    <property type="match status" value="1"/>
</dbReference>
<proteinExistence type="predicted"/>
<name>A0A0D2J3Q6_9EURO</name>
<dbReference type="GO" id="GO:0016491">
    <property type="term" value="F:oxidoreductase activity"/>
    <property type="evidence" value="ECO:0007669"/>
    <property type="project" value="InterPro"/>
</dbReference>
<feature type="domain" description="Enoyl reductase (ER)" evidence="1">
    <location>
        <begin position="14"/>
        <end position="363"/>
    </location>
</feature>
<dbReference type="VEuPathDB" id="FungiDB:Z518_07163"/>
<dbReference type="OrthoDB" id="191139at2759"/>
<dbReference type="PANTHER" id="PTHR11695:SF294">
    <property type="entry name" value="RETICULON-4-INTERACTING PROTEIN 1, MITOCHONDRIAL"/>
    <property type="match status" value="1"/>
</dbReference>
<evidence type="ECO:0000313" key="3">
    <source>
        <dbReference type="Proteomes" id="UP000053617"/>
    </source>
</evidence>
<dbReference type="Pfam" id="PF13602">
    <property type="entry name" value="ADH_zinc_N_2"/>
    <property type="match status" value="1"/>
</dbReference>
<dbReference type="InterPro" id="IPR050700">
    <property type="entry name" value="YIM1/Zinc_Alcohol_DH_Fams"/>
</dbReference>
<evidence type="ECO:0000259" key="1">
    <source>
        <dbReference type="SMART" id="SM00829"/>
    </source>
</evidence>
<dbReference type="Pfam" id="PF08240">
    <property type="entry name" value="ADH_N"/>
    <property type="match status" value="1"/>
</dbReference>
<dbReference type="RefSeq" id="XP_013270746.1">
    <property type="nucleotide sequence ID" value="XM_013415292.1"/>
</dbReference>
<dbReference type="AlphaFoldDB" id="A0A0D2J3Q6"/>
<dbReference type="SUPFAM" id="SSF50129">
    <property type="entry name" value="GroES-like"/>
    <property type="match status" value="1"/>
</dbReference>
<reference evidence="2 3" key="1">
    <citation type="submission" date="2015-01" db="EMBL/GenBank/DDBJ databases">
        <title>The Genome Sequence of Rhinocladiella mackenzie CBS 650.93.</title>
        <authorList>
            <consortium name="The Broad Institute Genomics Platform"/>
            <person name="Cuomo C."/>
            <person name="de Hoog S."/>
            <person name="Gorbushina A."/>
            <person name="Stielow B."/>
            <person name="Teixiera M."/>
            <person name="Abouelleil A."/>
            <person name="Chapman S.B."/>
            <person name="Priest M."/>
            <person name="Young S.K."/>
            <person name="Wortman J."/>
            <person name="Nusbaum C."/>
            <person name="Birren B."/>
        </authorList>
    </citation>
    <scope>NUCLEOTIDE SEQUENCE [LARGE SCALE GENOMIC DNA]</scope>
    <source>
        <strain evidence="2 3">CBS 650.93</strain>
    </source>
</reference>
<dbReference type="GO" id="GO:0005739">
    <property type="term" value="C:mitochondrion"/>
    <property type="evidence" value="ECO:0007669"/>
    <property type="project" value="TreeGrafter"/>
</dbReference>
<protein>
    <submittedName>
        <fullName evidence="2">Rhinocladiella mackenziei CBS 650.93 unplaced genomic scaffold supercont1.5, whole genome shotgun sequence</fullName>
    </submittedName>
</protein>